<evidence type="ECO:0000256" key="4">
    <source>
        <dbReference type="HAMAP-Rule" id="MF_00925"/>
    </source>
</evidence>
<comment type="subunit">
    <text evidence="4">Part of the Bam complex.</text>
</comment>
<keyword evidence="1 4" id="KW-0732">Signal</keyword>
<dbReference type="EMBL" id="FQUK01000023">
    <property type="protein sequence ID" value="SHE97705.1"/>
    <property type="molecule type" value="Genomic_DNA"/>
</dbReference>
<dbReference type="InterPro" id="IPR026592">
    <property type="entry name" value="BamE"/>
</dbReference>
<accession>A0A1M4XW98</accession>
<protein>
    <recommendedName>
        <fullName evidence="4">Outer membrane protein assembly factor BamE</fullName>
    </recommendedName>
</protein>
<comment type="function">
    <text evidence="4">Part of the outer membrane protein assembly complex, which is involved in assembly and insertion of beta-barrel proteins into the outer membrane.</text>
</comment>
<name>A0A1M4XW98_9GAMM</name>
<evidence type="ECO:0000313" key="6">
    <source>
        <dbReference type="EMBL" id="SHE97705.1"/>
    </source>
</evidence>
<keyword evidence="3 4" id="KW-0998">Cell outer membrane</keyword>
<dbReference type="AlphaFoldDB" id="A0A1M4XW98"/>
<keyword evidence="7" id="KW-1185">Reference proteome</keyword>
<evidence type="ECO:0000256" key="3">
    <source>
        <dbReference type="ARBA" id="ARBA00023237"/>
    </source>
</evidence>
<dbReference type="Gene3D" id="3.30.1450.10">
    <property type="match status" value="1"/>
</dbReference>
<dbReference type="InterPro" id="IPR007450">
    <property type="entry name" value="BamE_dom"/>
</dbReference>
<evidence type="ECO:0000256" key="2">
    <source>
        <dbReference type="ARBA" id="ARBA00023136"/>
    </source>
</evidence>
<dbReference type="Proteomes" id="UP000242857">
    <property type="component" value="Unassembled WGS sequence"/>
</dbReference>
<dbReference type="STRING" id="213588.SAMN02745204_01535"/>
<dbReference type="Pfam" id="PF04355">
    <property type="entry name" value="BamE"/>
    <property type="match status" value="1"/>
</dbReference>
<comment type="similarity">
    <text evidence="4">Belongs to the BamE family.</text>
</comment>
<dbReference type="GO" id="GO:1990063">
    <property type="term" value="C:Bam protein complex"/>
    <property type="evidence" value="ECO:0007669"/>
    <property type="project" value="TreeGrafter"/>
</dbReference>
<evidence type="ECO:0000256" key="1">
    <source>
        <dbReference type="ARBA" id="ARBA00022729"/>
    </source>
</evidence>
<proteinExistence type="inferred from homology"/>
<dbReference type="GO" id="GO:0051205">
    <property type="term" value="P:protein insertion into membrane"/>
    <property type="evidence" value="ECO:0007669"/>
    <property type="project" value="UniProtKB-UniRule"/>
</dbReference>
<dbReference type="InterPro" id="IPR037873">
    <property type="entry name" value="BamE-like"/>
</dbReference>
<organism evidence="6 7">
    <name type="scientific">Thermomonas hydrothermalis</name>
    <dbReference type="NCBI Taxonomy" id="213588"/>
    <lineage>
        <taxon>Bacteria</taxon>
        <taxon>Pseudomonadati</taxon>
        <taxon>Pseudomonadota</taxon>
        <taxon>Gammaproteobacteria</taxon>
        <taxon>Lysobacterales</taxon>
        <taxon>Lysobacteraceae</taxon>
        <taxon>Thermomonas</taxon>
    </lineage>
</organism>
<evidence type="ECO:0000313" key="7">
    <source>
        <dbReference type="Proteomes" id="UP000242857"/>
    </source>
</evidence>
<dbReference type="GO" id="GO:0043165">
    <property type="term" value="P:Gram-negative-bacterium-type cell outer membrane assembly"/>
    <property type="evidence" value="ECO:0007669"/>
    <property type="project" value="UniProtKB-UniRule"/>
</dbReference>
<dbReference type="PANTHER" id="PTHR37482">
    <property type="entry name" value="OUTER MEMBRANE PROTEIN ASSEMBLY FACTOR BAME"/>
    <property type="match status" value="1"/>
</dbReference>
<sequence length="144" mass="16492">MPLIHPVLPMRKLLPLVLATLLVSGCGVIYRQPIFQGNLLEKTAVDQLQAGMDQRQVMMLLGTPSIRDPFHQNRWDYVASQRIGRTGAPVVKTMTLWFENGQLARWEGEYFPEQDKMLADNAIRFFGPNLAKDKDKDKRRRRGG</sequence>
<dbReference type="GO" id="GO:0030674">
    <property type="term" value="F:protein-macromolecule adaptor activity"/>
    <property type="evidence" value="ECO:0007669"/>
    <property type="project" value="TreeGrafter"/>
</dbReference>
<comment type="subcellular location">
    <subcellularLocation>
        <location evidence="4">Cell outer membrane</location>
    </subcellularLocation>
</comment>
<keyword evidence="2 4" id="KW-0472">Membrane</keyword>
<dbReference type="PANTHER" id="PTHR37482:SF1">
    <property type="entry name" value="OUTER MEMBRANE PROTEIN ASSEMBLY FACTOR BAME"/>
    <property type="match status" value="1"/>
</dbReference>
<feature type="domain" description="Outer membrane protein assembly factor BamE" evidence="5">
    <location>
        <begin position="37"/>
        <end position="107"/>
    </location>
</feature>
<evidence type="ECO:0000259" key="5">
    <source>
        <dbReference type="Pfam" id="PF04355"/>
    </source>
</evidence>
<gene>
    <name evidence="4" type="primary">bamE</name>
    <name evidence="6" type="ORF">SAMN02745204_01535</name>
</gene>
<dbReference type="HAMAP" id="MF_00925">
    <property type="entry name" value="OM_assembly_BamE"/>
    <property type="match status" value="1"/>
</dbReference>
<reference evidence="7" key="1">
    <citation type="submission" date="2016-11" db="EMBL/GenBank/DDBJ databases">
        <authorList>
            <person name="Varghese N."/>
            <person name="Submissions S."/>
        </authorList>
    </citation>
    <scope>NUCLEOTIDE SEQUENCE [LARGE SCALE GENOMIC DNA]</scope>
    <source>
        <strain evidence="7">DSM 14834</strain>
    </source>
</reference>